<evidence type="ECO:0000259" key="8">
    <source>
        <dbReference type="Pfam" id="PF17785"/>
    </source>
</evidence>
<dbReference type="InterPro" id="IPR015947">
    <property type="entry name" value="PUA-like_sf"/>
</dbReference>
<evidence type="ECO:0000313" key="9">
    <source>
        <dbReference type="EMBL" id="MSU05227.1"/>
    </source>
</evidence>
<dbReference type="CDD" id="cd11572">
    <property type="entry name" value="RlmI_M_like"/>
    <property type="match status" value="1"/>
</dbReference>
<comment type="caution">
    <text evidence="9">The sequence shown here is derived from an EMBL/GenBank/DDBJ whole genome shotgun (WGS) entry which is preliminary data.</text>
</comment>
<name>A0A7X2TPY7_9SPIO</name>
<dbReference type="PANTHER" id="PTHR42873:SF1">
    <property type="entry name" value="S-ADENOSYLMETHIONINE-DEPENDENT METHYLTRANSFERASE DOMAIN-CONTAINING PROTEIN"/>
    <property type="match status" value="1"/>
</dbReference>
<keyword evidence="4 9" id="KW-0808">Transferase</keyword>
<dbReference type="GO" id="GO:0003723">
    <property type="term" value="F:RNA binding"/>
    <property type="evidence" value="ECO:0007669"/>
    <property type="project" value="InterPro"/>
</dbReference>
<dbReference type="Gene3D" id="3.30.750.80">
    <property type="entry name" value="RNA methyltransferase domain (HRMD) like"/>
    <property type="match status" value="1"/>
</dbReference>
<reference evidence="9 10" key="1">
    <citation type="submission" date="2019-08" db="EMBL/GenBank/DDBJ databases">
        <title>In-depth cultivation of the pig gut microbiome towards novel bacterial diversity and tailored functional studies.</title>
        <authorList>
            <person name="Wylensek D."/>
            <person name="Hitch T.C.A."/>
            <person name="Clavel T."/>
        </authorList>
    </citation>
    <scope>NUCLEOTIDE SEQUENCE [LARGE SCALE GENOMIC DNA]</scope>
    <source>
        <strain evidence="9 10">NM-380-WT-3C1</strain>
    </source>
</reference>
<accession>A0A7X2TPY7</accession>
<gene>
    <name evidence="9" type="ORF">FYJ80_00300</name>
</gene>
<evidence type="ECO:0000256" key="6">
    <source>
        <dbReference type="ARBA" id="ARBA00038091"/>
    </source>
</evidence>
<keyword evidence="5" id="KW-0949">S-adenosyl-L-methionine</keyword>
<dbReference type="PROSITE" id="PS50890">
    <property type="entry name" value="PUA"/>
    <property type="match status" value="1"/>
</dbReference>
<evidence type="ECO:0000256" key="2">
    <source>
        <dbReference type="ARBA" id="ARBA00022490"/>
    </source>
</evidence>
<keyword evidence="3 9" id="KW-0489">Methyltransferase</keyword>
<dbReference type="CDD" id="cd21153">
    <property type="entry name" value="PUA_RlmI"/>
    <property type="match status" value="1"/>
</dbReference>
<dbReference type="InterPro" id="IPR041532">
    <property type="entry name" value="RlmI-like_PUA"/>
</dbReference>
<evidence type="ECO:0000259" key="7">
    <source>
        <dbReference type="Pfam" id="PF10672"/>
    </source>
</evidence>
<dbReference type="GO" id="GO:0008168">
    <property type="term" value="F:methyltransferase activity"/>
    <property type="evidence" value="ECO:0007669"/>
    <property type="project" value="UniProtKB-KW"/>
</dbReference>
<dbReference type="SUPFAM" id="SSF88697">
    <property type="entry name" value="PUA domain-like"/>
    <property type="match status" value="1"/>
</dbReference>
<feature type="domain" description="S-adenosylmethionine-dependent methyltransferase" evidence="7">
    <location>
        <begin position="186"/>
        <end position="347"/>
    </location>
</feature>
<dbReference type="EMBL" id="VUNN01000001">
    <property type="protein sequence ID" value="MSU05227.1"/>
    <property type="molecule type" value="Genomic_DNA"/>
</dbReference>
<evidence type="ECO:0000256" key="3">
    <source>
        <dbReference type="ARBA" id="ARBA00022603"/>
    </source>
</evidence>
<dbReference type="InterPro" id="IPR029063">
    <property type="entry name" value="SAM-dependent_MTases_sf"/>
</dbReference>
<evidence type="ECO:0000256" key="4">
    <source>
        <dbReference type="ARBA" id="ARBA00022679"/>
    </source>
</evidence>
<protein>
    <submittedName>
        <fullName evidence="9">Class I SAM-dependent rRNA methyltransferase</fullName>
    </submittedName>
</protein>
<dbReference type="Pfam" id="PF10672">
    <property type="entry name" value="Methyltrans_SAM"/>
    <property type="match status" value="1"/>
</dbReference>
<dbReference type="Gene3D" id="2.30.130.10">
    <property type="entry name" value="PUA domain"/>
    <property type="match status" value="1"/>
</dbReference>
<evidence type="ECO:0000256" key="5">
    <source>
        <dbReference type="ARBA" id="ARBA00022691"/>
    </source>
</evidence>
<dbReference type="Gene3D" id="3.40.50.150">
    <property type="entry name" value="Vaccinia Virus protein VP39"/>
    <property type="match status" value="1"/>
</dbReference>
<dbReference type="CDD" id="cd02440">
    <property type="entry name" value="AdoMet_MTases"/>
    <property type="match status" value="1"/>
</dbReference>
<comment type="subcellular location">
    <subcellularLocation>
        <location evidence="1">Cytoplasm</location>
    </subcellularLocation>
</comment>
<dbReference type="Proteomes" id="UP000460549">
    <property type="component" value="Unassembled WGS sequence"/>
</dbReference>
<organism evidence="9 10">
    <name type="scientific">Bullifex porci</name>
    <dbReference type="NCBI Taxonomy" id="2606638"/>
    <lineage>
        <taxon>Bacteria</taxon>
        <taxon>Pseudomonadati</taxon>
        <taxon>Spirochaetota</taxon>
        <taxon>Spirochaetia</taxon>
        <taxon>Spirochaetales</taxon>
        <taxon>Spirochaetaceae</taxon>
        <taxon>Bullifex</taxon>
    </lineage>
</organism>
<dbReference type="AlphaFoldDB" id="A0A7X2TPY7"/>
<evidence type="ECO:0000256" key="1">
    <source>
        <dbReference type="ARBA" id="ARBA00004496"/>
    </source>
</evidence>
<keyword evidence="10" id="KW-1185">Reference proteome</keyword>
<feature type="domain" description="RlmI-like PUA" evidence="8">
    <location>
        <begin position="4"/>
        <end position="67"/>
    </location>
</feature>
<dbReference type="GO" id="GO:0032259">
    <property type="term" value="P:methylation"/>
    <property type="evidence" value="ECO:0007669"/>
    <property type="project" value="UniProtKB-KW"/>
</dbReference>
<sequence>MYTVTLKPNKEKQLIKHHPWVFSGAIDKIEPKFTSGALARVLANDNSFIAYGYYDEKSHIILHLLSWDEKVIPDDSFLVNAIKAAILRRKDHFNKSLDNAFRLIHGEADFIPGLACDVYSSHIKLIISSRYAYNNLDLIKNTLFSLLKPETITAIMDKEYAKAESLPQKILYFDKNGSTDLASSTIRFYESGILYEMENSNSQKSGFYCDQRDNRNIVEAYCQDKVVLDACSYTGAFTLHALRGGAISVDALDASESALRHLLYQIHINEDEGNIPNSSREKVTIKSCDVFEEMRKIEADKYDLMILDPPKLAATKGKLENALRAYKDLNRVAMMKIKNGGLIASFSCSGSVTRELLRQTICYAAADAGCEIQIIRALSAGDDHPIRISFPESEYLKGFIYRVIR</sequence>
<proteinExistence type="inferred from homology"/>
<evidence type="ECO:0000313" key="10">
    <source>
        <dbReference type="Proteomes" id="UP000460549"/>
    </source>
</evidence>
<dbReference type="PANTHER" id="PTHR42873">
    <property type="entry name" value="RIBOSOMAL RNA LARGE SUBUNIT METHYLTRANSFERASE"/>
    <property type="match status" value="1"/>
</dbReference>
<comment type="similarity">
    <text evidence="6">Belongs to the methyltransferase superfamily. RlmI family.</text>
</comment>
<dbReference type="SUPFAM" id="SSF53335">
    <property type="entry name" value="S-adenosyl-L-methionine-dependent methyltransferases"/>
    <property type="match status" value="1"/>
</dbReference>
<keyword evidence="2" id="KW-0963">Cytoplasm</keyword>
<dbReference type="GO" id="GO:0005737">
    <property type="term" value="C:cytoplasm"/>
    <property type="evidence" value="ECO:0007669"/>
    <property type="project" value="UniProtKB-SubCell"/>
</dbReference>
<dbReference type="InterPro" id="IPR036974">
    <property type="entry name" value="PUA_sf"/>
</dbReference>
<dbReference type="Pfam" id="PF17785">
    <property type="entry name" value="PUA_3"/>
    <property type="match status" value="1"/>
</dbReference>
<dbReference type="RefSeq" id="WP_154424130.1">
    <property type="nucleotide sequence ID" value="NZ_VUNN01000001.1"/>
</dbReference>
<dbReference type="InterPro" id="IPR019614">
    <property type="entry name" value="SAM-dep_methyl-trfase"/>
</dbReference>